<dbReference type="InterPro" id="IPR050925">
    <property type="entry name" value="Rhomboid_protease_S54"/>
</dbReference>
<dbReference type="OMA" id="IMEPRVW"/>
<dbReference type="InterPro" id="IPR022764">
    <property type="entry name" value="Peptidase_S54_rhomboid_dom"/>
</dbReference>
<feature type="transmembrane region" description="Helical" evidence="7">
    <location>
        <begin position="86"/>
        <end position="107"/>
    </location>
</feature>
<comment type="similarity">
    <text evidence="2">Belongs to the peptidase S54 family.</text>
</comment>
<evidence type="ECO:0000313" key="10">
    <source>
        <dbReference type="Proteomes" id="UP000007797"/>
    </source>
</evidence>
<evidence type="ECO:0000259" key="8">
    <source>
        <dbReference type="Pfam" id="PF01694"/>
    </source>
</evidence>
<dbReference type="Pfam" id="PF01694">
    <property type="entry name" value="Rhomboid"/>
    <property type="match status" value="1"/>
</dbReference>
<dbReference type="GO" id="GO:0016020">
    <property type="term" value="C:membrane"/>
    <property type="evidence" value="ECO:0007669"/>
    <property type="project" value="UniProtKB-SubCell"/>
</dbReference>
<dbReference type="Gene3D" id="1.20.1540.10">
    <property type="entry name" value="Rhomboid-like"/>
    <property type="match status" value="1"/>
</dbReference>
<evidence type="ECO:0000256" key="3">
    <source>
        <dbReference type="ARBA" id="ARBA00022692"/>
    </source>
</evidence>
<protein>
    <recommendedName>
        <fullName evidence="8">Peptidase S54 rhomboid domain-containing protein</fullName>
    </recommendedName>
</protein>
<dbReference type="AlphaFoldDB" id="F4Q568"/>
<feature type="domain" description="Peptidase S54 rhomboid" evidence="8">
    <location>
        <begin position="15"/>
        <end position="167"/>
    </location>
</feature>
<keyword evidence="10" id="KW-1185">Reference proteome</keyword>
<dbReference type="InterPro" id="IPR035952">
    <property type="entry name" value="Rhomboid-like_sf"/>
</dbReference>
<dbReference type="GO" id="GO:0004252">
    <property type="term" value="F:serine-type endopeptidase activity"/>
    <property type="evidence" value="ECO:0007669"/>
    <property type="project" value="InterPro"/>
</dbReference>
<proteinExistence type="inferred from homology"/>
<keyword evidence="3 7" id="KW-0812">Transmembrane</keyword>
<feature type="transmembrane region" description="Helical" evidence="7">
    <location>
        <begin position="54"/>
        <end position="74"/>
    </location>
</feature>
<dbReference type="PANTHER" id="PTHR43731:SF14">
    <property type="entry name" value="PRESENILIN-ASSOCIATED RHOMBOID-LIKE PROTEIN, MITOCHONDRIAL"/>
    <property type="match status" value="1"/>
</dbReference>
<name>F4Q568_CACFS</name>
<sequence length="188" mass="21368">MLENFTLSPRNLEERPYTLLTAAFSHKDLGHLCSNMYSLNAFGPLMINALGTPLFVSLYFGAAVFSSLVYLVLEKIAVQRDRWRRNIAYGLGASGAISGMIVAFATLWPKGTIIFLGIVPVSAWLYVAGYLAYEAYKEYNRDQRTYKVGHSAHLGGALYGGLFYLFLRNYHFIDDIYFNMYRYYTSIL</sequence>
<feature type="transmembrane region" description="Helical" evidence="7">
    <location>
        <begin position="113"/>
        <end position="133"/>
    </location>
</feature>
<dbReference type="RefSeq" id="XP_004355611.1">
    <property type="nucleotide sequence ID" value="XM_004355558.1"/>
</dbReference>
<keyword evidence="6 7" id="KW-0472">Membrane</keyword>
<evidence type="ECO:0000256" key="6">
    <source>
        <dbReference type="ARBA" id="ARBA00023136"/>
    </source>
</evidence>
<dbReference type="PANTHER" id="PTHR43731">
    <property type="entry name" value="RHOMBOID PROTEASE"/>
    <property type="match status" value="1"/>
</dbReference>
<evidence type="ECO:0000256" key="7">
    <source>
        <dbReference type="SAM" id="Phobius"/>
    </source>
</evidence>
<evidence type="ECO:0000256" key="1">
    <source>
        <dbReference type="ARBA" id="ARBA00004141"/>
    </source>
</evidence>
<keyword evidence="4" id="KW-0378">Hydrolase</keyword>
<reference evidence="10" key="1">
    <citation type="journal article" date="2011" name="Genome Res.">
        <title>Phylogeny-wide analysis of social amoeba genomes highlights ancient origins for complex intercellular communication.</title>
        <authorList>
            <person name="Heidel A.J."/>
            <person name="Lawal H.M."/>
            <person name="Felder M."/>
            <person name="Schilde C."/>
            <person name="Helps N.R."/>
            <person name="Tunggal B."/>
            <person name="Rivero F."/>
            <person name="John U."/>
            <person name="Schleicher M."/>
            <person name="Eichinger L."/>
            <person name="Platzer M."/>
            <person name="Noegel A.A."/>
            <person name="Schaap P."/>
            <person name="Gloeckner G."/>
        </authorList>
    </citation>
    <scope>NUCLEOTIDE SEQUENCE [LARGE SCALE GENOMIC DNA]</scope>
    <source>
        <strain evidence="10">SH3</strain>
    </source>
</reference>
<gene>
    <name evidence="9" type="ORF">DFA_08109</name>
</gene>
<dbReference type="KEGG" id="dfa:DFA_08109"/>
<evidence type="ECO:0000313" key="9">
    <source>
        <dbReference type="EMBL" id="EGG17127.1"/>
    </source>
</evidence>
<feature type="transmembrane region" description="Helical" evidence="7">
    <location>
        <begin position="154"/>
        <end position="173"/>
    </location>
</feature>
<evidence type="ECO:0000256" key="5">
    <source>
        <dbReference type="ARBA" id="ARBA00022989"/>
    </source>
</evidence>
<evidence type="ECO:0000256" key="2">
    <source>
        <dbReference type="ARBA" id="ARBA00009045"/>
    </source>
</evidence>
<keyword evidence="5 7" id="KW-1133">Transmembrane helix</keyword>
<dbReference type="SUPFAM" id="SSF144091">
    <property type="entry name" value="Rhomboid-like"/>
    <property type="match status" value="1"/>
</dbReference>
<accession>F4Q568</accession>
<comment type="subcellular location">
    <subcellularLocation>
        <location evidence="1">Membrane</location>
        <topology evidence="1">Multi-pass membrane protein</topology>
    </subcellularLocation>
</comment>
<organism evidence="9 10">
    <name type="scientific">Cavenderia fasciculata</name>
    <name type="common">Slime mold</name>
    <name type="synonym">Dictyostelium fasciculatum</name>
    <dbReference type="NCBI Taxonomy" id="261658"/>
    <lineage>
        <taxon>Eukaryota</taxon>
        <taxon>Amoebozoa</taxon>
        <taxon>Evosea</taxon>
        <taxon>Eumycetozoa</taxon>
        <taxon>Dictyostelia</taxon>
        <taxon>Acytosteliales</taxon>
        <taxon>Cavenderiaceae</taxon>
        <taxon>Cavenderia</taxon>
    </lineage>
</organism>
<dbReference type="STRING" id="1054147.F4Q568"/>
<dbReference type="EMBL" id="GL883021">
    <property type="protein sequence ID" value="EGG17127.1"/>
    <property type="molecule type" value="Genomic_DNA"/>
</dbReference>
<dbReference type="OrthoDB" id="418595at2759"/>
<dbReference type="GeneID" id="14869346"/>
<dbReference type="Proteomes" id="UP000007797">
    <property type="component" value="Unassembled WGS sequence"/>
</dbReference>
<evidence type="ECO:0000256" key="4">
    <source>
        <dbReference type="ARBA" id="ARBA00022801"/>
    </source>
</evidence>